<sequence>MGALLTVALVAGEELLIDSLSGLGLIEVWTEIVFNVGPDGILIPLTETSFYTISNGGYAAAAITGSVTNGSGLAGGIVNHLSKSALNTAVNQGSVLATNILEKTKSLNFWANIDSRIPLNSPLLLKDVIHETLQEIYPKTKLECFRSNKRRIRNPEKKGLDRREKQRRVNRFKGKKSLEIVSGATVHNIASASAYFPIIVQSDFVKDSRKLLKLWLSGDSSLDWTEFLNLPAKLEKPEGNLYEVRQKLESRIRSMVKAVVHCDILSDGVLKTEDLTPESSPPYDLIISVLCLEVPCLNFESFVNVLKRLNKLLRKGGGILISSVLDIEDWEVEGKKFPHLKIDLKDILLALDTSGFGNHVVKYMSPKNPSYEELQYEYYCIASEKLQ</sequence>
<dbReference type="OrthoDB" id="6416275at2759"/>
<reference evidence="5 6" key="1">
    <citation type="journal article" date="2019" name="Sci. Rep.">
        <title>Orb-weaving spider Araneus ventricosus genome elucidates the spidroin gene catalogue.</title>
        <authorList>
            <person name="Kono N."/>
            <person name="Nakamura H."/>
            <person name="Ohtoshi R."/>
            <person name="Moran D.A.P."/>
            <person name="Shinohara A."/>
            <person name="Yoshida Y."/>
            <person name="Fujiwara M."/>
            <person name="Mori M."/>
            <person name="Tomita M."/>
            <person name="Arakawa K."/>
        </authorList>
    </citation>
    <scope>NUCLEOTIDE SEQUENCE [LARGE SCALE GENOMIC DNA]</scope>
</reference>
<dbReference type="CDD" id="cd02440">
    <property type="entry name" value="AdoMet_MTases"/>
    <property type="match status" value="1"/>
</dbReference>
<dbReference type="AlphaFoldDB" id="A0A4Y2FVV0"/>
<dbReference type="Pfam" id="PF01234">
    <property type="entry name" value="NNMT_PNMT_TEMT"/>
    <property type="match status" value="1"/>
</dbReference>
<organism evidence="5 6">
    <name type="scientific">Araneus ventricosus</name>
    <name type="common">Orbweaver spider</name>
    <name type="synonym">Epeira ventricosa</name>
    <dbReference type="NCBI Taxonomy" id="182803"/>
    <lineage>
        <taxon>Eukaryota</taxon>
        <taxon>Metazoa</taxon>
        <taxon>Ecdysozoa</taxon>
        <taxon>Arthropoda</taxon>
        <taxon>Chelicerata</taxon>
        <taxon>Arachnida</taxon>
        <taxon>Araneae</taxon>
        <taxon>Araneomorphae</taxon>
        <taxon>Entelegynae</taxon>
        <taxon>Araneoidea</taxon>
        <taxon>Araneidae</taxon>
        <taxon>Araneus</taxon>
    </lineage>
</organism>
<keyword evidence="2" id="KW-0489">Methyltransferase</keyword>
<evidence type="ECO:0000313" key="6">
    <source>
        <dbReference type="Proteomes" id="UP000499080"/>
    </source>
</evidence>
<dbReference type="EMBL" id="BGPR01001067">
    <property type="protein sequence ID" value="GBM44499.1"/>
    <property type="molecule type" value="Genomic_DNA"/>
</dbReference>
<dbReference type="InterPro" id="IPR000940">
    <property type="entry name" value="NNMT_TEMT_trans"/>
</dbReference>
<keyword evidence="3" id="KW-0808">Transferase</keyword>
<evidence type="ECO:0000256" key="1">
    <source>
        <dbReference type="ARBA" id="ARBA00007996"/>
    </source>
</evidence>
<dbReference type="GO" id="GO:0032259">
    <property type="term" value="P:methylation"/>
    <property type="evidence" value="ECO:0007669"/>
    <property type="project" value="UniProtKB-KW"/>
</dbReference>
<keyword evidence="4" id="KW-0949">S-adenosyl-L-methionine</keyword>
<comment type="similarity">
    <text evidence="1">Belongs to the class I-like SAM-binding methyltransferase superfamily. NNMT/PNMT/TEMT family.</text>
</comment>
<dbReference type="Proteomes" id="UP000499080">
    <property type="component" value="Unassembled WGS sequence"/>
</dbReference>
<evidence type="ECO:0000313" key="5">
    <source>
        <dbReference type="EMBL" id="GBM44499.1"/>
    </source>
</evidence>
<accession>A0A4Y2FVV0</accession>
<dbReference type="PANTHER" id="PTHR10867">
    <property type="entry name" value="NNMT/PNMT/TEMT FAMILY MEMBER"/>
    <property type="match status" value="1"/>
</dbReference>
<evidence type="ECO:0000256" key="2">
    <source>
        <dbReference type="ARBA" id="ARBA00022603"/>
    </source>
</evidence>
<proteinExistence type="inferred from homology"/>
<keyword evidence="6" id="KW-1185">Reference proteome</keyword>
<dbReference type="GO" id="GO:0005829">
    <property type="term" value="C:cytosol"/>
    <property type="evidence" value="ECO:0007669"/>
    <property type="project" value="TreeGrafter"/>
</dbReference>
<name>A0A4Y2FVV0_ARAVE</name>
<gene>
    <name evidence="5" type="ORF">AVEN_15023_1</name>
</gene>
<protein>
    <submittedName>
        <fullName evidence="5">Uncharacterized protein</fullName>
    </submittedName>
</protein>
<dbReference type="PANTHER" id="PTHR10867:SF17">
    <property type="entry name" value="NICOTINAMIDE N-METHYLTRANSFERASE"/>
    <property type="match status" value="1"/>
</dbReference>
<comment type="caution">
    <text evidence="5">The sequence shown here is derived from an EMBL/GenBank/DDBJ whole genome shotgun (WGS) entry which is preliminary data.</text>
</comment>
<dbReference type="SUPFAM" id="SSF53335">
    <property type="entry name" value="S-adenosyl-L-methionine-dependent methyltransferases"/>
    <property type="match status" value="1"/>
</dbReference>
<dbReference type="InterPro" id="IPR029063">
    <property type="entry name" value="SAM-dependent_MTases_sf"/>
</dbReference>
<dbReference type="Gene3D" id="3.40.50.150">
    <property type="entry name" value="Vaccinia Virus protein VP39"/>
    <property type="match status" value="1"/>
</dbReference>
<dbReference type="GO" id="GO:0008170">
    <property type="term" value="F:N-methyltransferase activity"/>
    <property type="evidence" value="ECO:0007669"/>
    <property type="project" value="TreeGrafter"/>
</dbReference>
<evidence type="ECO:0000256" key="4">
    <source>
        <dbReference type="ARBA" id="ARBA00022691"/>
    </source>
</evidence>
<dbReference type="PROSITE" id="PS51681">
    <property type="entry name" value="SAM_MT_NNMT_PNMT_TEMT"/>
    <property type="match status" value="1"/>
</dbReference>
<evidence type="ECO:0000256" key="3">
    <source>
        <dbReference type="ARBA" id="ARBA00022679"/>
    </source>
</evidence>